<dbReference type="Pfam" id="PF20060">
    <property type="entry name" value="DUF6459"/>
    <property type="match status" value="1"/>
</dbReference>
<protein>
    <submittedName>
        <fullName evidence="2">Uncharacterized protein</fullName>
    </submittedName>
</protein>
<evidence type="ECO:0000313" key="3">
    <source>
        <dbReference type="Proteomes" id="UP000198348"/>
    </source>
</evidence>
<proteinExistence type="predicted"/>
<reference evidence="3" key="1">
    <citation type="submission" date="2017-06" db="EMBL/GenBank/DDBJ databases">
        <authorList>
            <person name="Varghese N."/>
            <person name="Submissions S."/>
        </authorList>
    </citation>
    <scope>NUCLEOTIDE SEQUENCE [LARGE SCALE GENOMIC DNA]</scope>
    <source>
        <strain evidence="3">DSM 45207</strain>
    </source>
</reference>
<dbReference type="AlphaFoldDB" id="A0A238VEB7"/>
<keyword evidence="3" id="KW-1185">Reference proteome</keyword>
<organism evidence="2 3">
    <name type="scientific">Haloechinothrix alba</name>
    <dbReference type="NCBI Taxonomy" id="664784"/>
    <lineage>
        <taxon>Bacteria</taxon>
        <taxon>Bacillati</taxon>
        <taxon>Actinomycetota</taxon>
        <taxon>Actinomycetes</taxon>
        <taxon>Pseudonocardiales</taxon>
        <taxon>Pseudonocardiaceae</taxon>
        <taxon>Haloechinothrix</taxon>
    </lineage>
</organism>
<sequence length="183" mass="19988">MSHTARQARETSLVRPLATCEPHRAAPRATAHHQDQLALPLTTASPEHGGPTATGCAVPGEAPAIPDPPAQPELRSLLTALIEVATGQRYIARLRSRVSEPVVRKWQAHPRVPPERRYVLGTVHQQRCGVRALEVCATAHGRTHAFALLTRLDARWHGWLCTCFDILLPPATGYAGRRAHRAA</sequence>
<evidence type="ECO:0000313" key="2">
    <source>
        <dbReference type="EMBL" id="SNR31879.1"/>
    </source>
</evidence>
<dbReference type="InterPro" id="IPR045596">
    <property type="entry name" value="DUF6459"/>
</dbReference>
<dbReference type="EMBL" id="FZNW01000002">
    <property type="protein sequence ID" value="SNR31879.1"/>
    <property type="molecule type" value="Genomic_DNA"/>
</dbReference>
<dbReference type="OrthoDB" id="3692215at2"/>
<evidence type="ECO:0000256" key="1">
    <source>
        <dbReference type="SAM" id="MobiDB-lite"/>
    </source>
</evidence>
<feature type="region of interest" description="Disordered" evidence="1">
    <location>
        <begin position="1"/>
        <end position="35"/>
    </location>
</feature>
<dbReference type="Proteomes" id="UP000198348">
    <property type="component" value="Unassembled WGS sequence"/>
</dbReference>
<name>A0A238VEB7_9PSEU</name>
<dbReference type="RefSeq" id="WP_089299702.1">
    <property type="nucleotide sequence ID" value="NZ_FZNW01000002.1"/>
</dbReference>
<gene>
    <name evidence="2" type="ORF">SAMN06265360_10239</name>
</gene>
<accession>A0A238VEB7</accession>